<sequence>MEMASMGRFPFAMALQRRGVHLDSTTCVYFNHEEKCGDHILVKCLVARVVMELVLKWCSIQDDQINTIVEVLNFATGYENCPKKRRILQSIFM</sequence>
<gene>
    <name evidence="1" type="ORF">LSAT_V11C200085620</name>
</gene>
<dbReference type="Proteomes" id="UP000235145">
    <property type="component" value="Unassembled WGS sequence"/>
</dbReference>
<organism evidence="1 2">
    <name type="scientific">Lactuca sativa</name>
    <name type="common">Garden lettuce</name>
    <dbReference type="NCBI Taxonomy" id="4236"/>
    <lineage>
        <taxon>Eukaryota</taxon>
        <taxon>Viridiplantae</taxon>
        <taxon>Streptophyta</taxon>
        <taxon>Embryophyta</taxon>
        <taxon>Tracheophyta</taxon>
        <taxon>Spermatophyta</taxon>
        <taxon>Magnoliopsida</taxon>
        <taxon>eudicotyledons</taxon>
        <taxon>Gunneridae</taxon>
        <taxon>Pentapetalae</taxon>
        <taxon>asterids</taxon>
        <taxon>campanulids</taxon>
        <taxon>Asterales</taxon>
        <taxon>Asteraceae</taxon>
        <taxon>Cichorioideae</taxon>
        <taxon>Cichorieae</taxon>
        <taxon>Lactucinae</taxon>
        <taxon>Lactuca</taxon>
    </lineage>
</organism>
<evidence type="ECO:0000313" key="2">
    <source>
        <dbReference type="Proteomes" id="UP000235145"/>
    </source>
</evidence>
<comment type="caution">
    <text evidence="1">The sequence shown here is derived from an EMBL/GenBank/DDBJ whole genome shotgun (WGS) entry which is preliminary data.</text>
</comment>
<accession>A0A9R1XPE5</accession>
<evidence type="ECO:0008006" key="3">
    <source>
        <dbReference type="Google" id="ProtNLM"/>
    </source>
</evidence>
<protein>
    <recommendedName>
        <fullName evidence="3">Reverse transcriptase zinc-binding domain-containing protein</fullName>
    </recommendedName>
</protein>
<dbReference type="EMBL" id="NBSK02000002">
    <property type="protein sequence ID" value="KAJ0220389.1"/>
    <property type="molecule type" value="Genomic_DNA"/>
</dbReference>
<name>A0A9R1XPE5_LACSA</name>
<evidence type="ECO:0000313" key="1">
    <source>
        <dbReference type="EMBL" id="KAJ0220389.1"/>
    </source>
</evidence>
<proteinExistence type="predicted"/>
<keyword evidence="2" id="KW-1185">Reference proteome</keyword>
<dbReference type="AlphaFoldDB" id="A0A9R1XPE5"/>
<reference evidence="1 2" key="1">
    <citation type="journal article" date="2017" name="Nat. Commun.">
        <title>Genome assembly with in vitro proximity ligation data and whole-genome triplication in lettuce.</title>
        <authorList>
            <person name="Reyes-Chin-Wo S."/>
            <person name="Wang Z."/>
            <person name="Yang X."/>
            <person name="Kozik A."/>
            <person name="Arikit S."/>
            <person name="Song C."/>
            <person name="Xia L."/>
            <person name="Froenicke L."/>
            <person name="Lavelle D.O."/>
            <person name="Truco M.J."/>
            <person name="Xia R."/>
            <person name="Zhu S."/>
            <person name="Xu C."/>
            <person name="Xu H."/>
            <person name="Xu X."/>
            <person name="Cox K."/>
            <person name="Korf I."/>
            <person name="Meyers B.C."/>
            <person name="Michelmore R.W."/>
        </authorList>
    </citation>
    <scope>NUCLEOTIDE SEQUENCE [LARGE SCALE GENOMIC DNA]</scope>
    <source>
        <strain evidence="2">cv. Salinas</strain>
        <tissue evidence="1">Seedlings</tissue>
    </source>
</reference>